<name>A0AAV9H325_9PEZI</name>
<dbReference type="Proteomes" id="UP001321760">
    <property type="component" value="Unassembled WGS sequence"/>
</dbReference>
<proteinExistence type="predicted"/>
<gene>
    <name evidence="2" type="ORF">QBC34DRAFT_105704</name>
</gene>
<evidence type="ECO:0000313" key="2">
    <source>
        <dbReference type="EMBL" id="KAK4455018.1"/>
    </source>
</evidence>
<keyword evidence="3" id="KW-1185">Reference proteome</keyword>
<feature type="region of interest" description="Disordered" evidence="1">
    <location>
        <begin position="69"/>
        <end position="108"/>
    </location>
</feature>
<evidence type="ECO:0000256" key="1">
    <source>
        <dbReference type="SAM" id="MobiDB-lite"/>
    </source>
</evidence>
<organism evidence="2 3">
    <name type="scientific">Podospora aff. communis PSN243</name>
    <dbReference type="NCBI Taxonomy" id="3040156"/>
    <lineage>
        <taxon>Eukaryota</taxon>
        <taxon>Fungi</taxon>
        <taxon>Dikarya</taxon>
        <taxon>Ascomycota</taxon>
        <taxon>Pezizomycotina</taxon>
        <taxon>Sordariomycetes</taxon>
        <taxon>Sordariomycetidae</taxon>
        <taxon>Sordariales</taxon>
        <taxon>Podosporaceae</taxon>
        <taxon>Podospora</taxon>
    </lineage>
</organism>
<accession>A0AAV9H325</accession>
<reference evidence="2" key="1">
    <citation type="journal article" date="2023" name="Mol. Phylogenet. Evol.">
        <title>Genome-scale phylogeny and comparative genomics of the fungal order Sordariales.</title>
        <authorList>
            <person name="Hensen N."/>
            <person name="Bonometti L."/>
            <person name="Westerberg I."/>
            <person name="Brannstrom I.O."/>
            <person name="Guillou S."/>
            <person name="Cros-Aarteil S."/>
            <person name="Calhoun S."/>
            <person name="Haridas S."/>
            <person name="Kuo A."/>
            <person name="Mondo S."/>
            <person name="Pangilinan J."/>
            <person name="Riley R."/>
            <person name="LaButti K."/>
            <person name="Andreopoulos B."/>
            <person name="Lipzen A."/>
            <person name="Chen C."/>
            <person name="Yan M."/>
            <person name="Daum C."/>
            <person name="Ng V."/>
            <person name="Clum A."/>
            <person name="Steindorff A."/>
            <person name="Ohm R.A."/>
            <person name="Martin F."/>
            <person name="Silar P."/>
            <person name="Natvig D.O."/>
            <person name="Lalanne C."/>
            <person name="Gautier V."/>
            <person name="Ament-Velasquez S.L."/>
            <person name="Kruys A."/>
            <person name="Hutchinson M.I."/>
            <person name="Powell A.J."/>
            <person name="Barry K."/>
            <person name="Miller A.N."/>
            <person name="Grigoriev I.V."/>
            <person name="Debuchy R."/>
            <person name="Gladieux P."/>
            <person name="Hiltunen Thoren M."/>
            <person name="Johannesson H."/>
        </authorList>
    </citation>
    <scope>NUCLEOTIDE SEQUENCE</scope>
    <source>
        <strain evidence="2">PSN243</strain>
    </source>
</reference>
<evidence type="ECO:0000313" key="3">
    <source>
        <dbReference type="Proteomes" id="UP001321760"/>
    </source>
</evidence>
<protein>
    <submittedName>
        <fullName evidence="2">Uncharacterized protein</fullName>
    </submittedName>
</protein>
<comment type="caution">
    <text evidence="2">The sequence shown here is derived from an EMBL/GenBank/DDBJ whole genome shotgun (WGS) entry which is preliminary data.</text>
</comment>
<sequence length="250" mass="27929">MEPHRCAAKYRRGCRFAGRWRDGFEPSCRAARGSPTVESAVSLANVNPHGRLSGECLPHVFFWRTSGGLSNTRQTGPPISIPRRPSARNLSSTPLQHRKEEDPCRSMRPSVPASVLTLCLAQYQRSDCYFNQPTTSTPTVRTYRAPRDLQFDLLVGWSRNPLIGRSYSCSALQRSAAIFFGRRQLRSSEDGCSSDFPAHSGCAPFRHAGGTPCYGTQEPQGARSWTVDGRSVTIWWDRHMALPRRMAIEA</sequence>
<reference evidence="2" key="2">
    <citation type="submission" date="2023-05" db="EMBL/GenBank/DDBJ databases">
        <authorList>
            <consortium name="Lawrence Berkeley National Laboratory"/>
            <person name="Steindorff A."/>
            <person name="Hensen N."/>
            <person name="Bonometti L."/>
            <person name="Westerberg I."/>
            <person name="Brannstrom I.O."/>
            <person name="Guillou S."/>
            <person name="Cros-Aarteil S."/>
            <person name="Calhoun S."/>
            <person name="Haridas S."/>
            <person name="Kuo A."/>
            <person name="Mondo S."/>
            <person name="Pangilinan J."/>
            <person name="Riley R."/>
            <person name="Labutti K."/>
            <person name="Andreopoulos B."/>
            <person name="Lipzen A."/>
            <person name="Chen C."/>
            <person name="Yanf M."/>
            <person name="Daum C."/>
            <person name="Ng V."/>
            <person name="Clum A."/>
            <person name="Ohm R."/>
            <person name="Martin F."/>
            <person name="Silar P."/>
            <person name="Natvig D."/>
            <person name="Lalanne C."/>
            <person name="Gautier V."/>
            <person name="Ament-Velasquez S.L."/>
            <person name="Kruys A."/>
            <person name="Hutchinson M.I."/>
            <person name="Powell A.J."/>
            <person name="Barry K."/>
            <person name="Miller A.N."/>
            <person name="Grigoriev I.V."/>
            <person name="Debuchy R."/>
            <person name="Gladieux P."/>
            <person name="Thoren M.H."/>
            <person name="Johannesson H."/>
        </authorList>
    </citation>
    <scope>NUCLEOTIDE SEQUENCE</scope>
    <source>
        <strain evidence="2">PSN243</strain>
    </source>
</reference>
<dbReference type="AlphaFoldDB" id="A0AAV9H325"/>
<dbReference type="EMBL" id="MU865915">
    <property type="protein sequence ID" value="KAK4455018.1"/>
    <property type="molecule type" value="Genomic_DNA"/>
</dbReference>